<feature type="compositionally biased region" description="Basic and acidic residues" evidence="1">
    <location>
        <begin position="46"/>
        <end position="57"/>
    </location>
</feature>
<name>A0AA38HYV6_9CUCU</name>
<keyword evidence="3" id="KW-1185">Reference proteome</keyword>
<organism evidence="2 3">
    <name type="scientific">Zophobas morio</name>
    <dbReference type="NCBI Taxonomy" id="2755281"/>
    <lineage>
        <taxon>Eukaryota</taxon>
        <taxon>Metazoa</taxon>
        <taxon>Ecdysozoa</taxon>
        <taxon>Arthropoda</taxon>
        <taxon>Hexapoda</taxon>
        <taxon>Insecta</taxon>
        <taxon>Pterygota</taxon>
        <taxon>Neoptera</taxon>
        <taxon>Endopterygota</taxon>
        <taxon>Coleoptera</taxon>
        <taxon>Polyphaga</taxon>
        <taxon>Cucujiformia</taxon>
        <taxon>Tenebrionidae</taxon>
        <taxon>Zophobas</taxon>
    </lineage>
</organism>
<dbReference type="EMBL" id="JALNTZ010000007">
    <property type="protein sequence ID" value="KAJ3645934.1"/>
    <property type="molecule type" value="Genomic_DNA"/>
</dbReference>
<evidence type="ECO:0000256" key="1">
    <source>
        <dbReference type="SAM" id="MobiDB-lite"/>
    </source>
</evidence>
<comment type="caution">
    <text evidence="2">The sequence shown here is derived from an EMBL/GenBank/DDBJ whole genome shotgun (WGS) entry which is preliminary data.</text>
</comment>
<evidence type="ECO:0000313" key="2">
    <source>
        <dbReference type="EMBL" id="KAJ3645934.1"/>
    </source>
</evidence>
<dbReference type="AlphaFoldDB" id="A0AA38HYV6"/>
<feature type="compositionally biased region" description="Polar residues" evidence="1">
    <location>
        <begin position="1"/>
        <end position="13"/>
    </location>
</feature>
<dbReference type="Proteomes" id="UP001168821">
    <property type="component" value="Unassembled WGS sequence"/>
</dbReference>
<reference evidence="2" key="1">
    <citation type="journal article" date="2023" name="G3 (Bethesda)">
        <title>Whole genome assemblies of Zophobas morio and Tenebrio molitor.</title>
        <authorList>
            <person name="Kaur S."/>
            <person name="Stinson S.A."/>
            <person name="diCenzo G.C."/>
        </authorList>
    </citation>
    <scope>NUCLEOTIDE SEQUENCE</scope>
    <source>
        <strain evidence="2">QUZm001</strain>
    </source>
</reference>
<feature type="region of interest" description="Disordered" evidence="1">
    <location>
        <begin position="1"/>
        <end position="134"/>
    </location>
</feature>
<sequence length="156" mass="17342">MSGDSPNAFTNENVFDFKEGRSSPAPTTSKDQNTSGYVTASVLVEPQKEKGKDKDKDKEDEDRPDFSTPTLNPGADKEKRRPSDADKTLELNDPRNEDSGKGGDKKEEQNLLNGGLDRLPNPYARSKAYDDEDSEEDTCIVNCIYYTMECCKCSIV</sequence>
<gene>
    <name evidence="2" type="ORF">Zmor_023553</name>
</gene>
<feature type="compositionally biased region" description="Basic and acidic residues" evidence="1">
    <location>
        <begin position="75"/>
        <end position="109"/>
    </location>
</feature>
<protein>
    <submittedName>
        <fullName evidence="2">Uncharacterized protein</fullName>
    </submittedName>
</protein>
<proteinExistence type="predicted"/>
<accession>A0AA38HYV6</accession>
<feature type="compositionally biased region" description="Polar residues" evidence="1">
    <location>
        <begin position="24"/>
        <end position="38"/>
    </location>
</feature>
<evidence type="ECO:0000313" key="3">
    <source>
        <dbReference type="Proteomes" id="UP001168821"/>
    </source>
</evidence>